<dbReference type="HAMAP" id="MF_00294">
    <property type="entry name" value="Ribosomal_bL33"/>
    <property type="match status" value="1"/>
</dbReference>
<dbReference type="GO" id="GO:0005840">
    <property type="term" value="C:ribosome"/>
    <property type="evidence" value="ECO:0007669"/>
    <property type="project" value="UniProtKB-KW"/>
</dbReference>
<dbReference type="Gene3D" id="2.20.28.120">
    <property type="entry name" value="Ribosomal protein L33"/>
    <property type="match status" value="1"/>
</dbReference>
<proteinExistence type="inferred from homology"/>
<accession>A0A6M3WB76</accession>
<dbReference type="AlphaFoldDB" id="A0A6M3WB76"/>
<keyword evidence="2 5" id="KW-0689">Ribosomal protein</keyword>
<dbReference type="InterPro" id="IPR018264">
    <property type="entry name" value="Ribosomal_bL33_CS"/>
</dbReference>
<evidence type="ECO:0000256" key="1">
    <source>
        <dbReference type="ARBA" id="ARBA00007596"/>
    </source>
</evidence>
<protein>
    <recommendedName>
        <fullName evidence="4 5">Large ribosomal subunit protein bL33c</fullName>
    </recommendedName>
</protein>
<geneLocation type="chloroplast" evidence="6"/>
<dbReference type="EMBL" id="MT211887">
    <property type="protein sequence ID" value="QJF58981.1"/>
    <property type="molecule type" value="Genomic_DNA"/>
</dbReference>
<dbReference type="PANTHER" id="PTHR43168">
    <property type="entry name" value="50S RIBOSOMAL PROTEIN L33, CHLOROPLASTIC"/>
    <property type="match status" value="1"/>
</dbReference>
<keyword evidence="3 5" id="KW-0687">Ribonucleoprotein</keyword>
<dbReference type="GO" id="GO:0006412">
    <property type="term" value="P:translation"/>
    <property type="evidence" value="ECO:0007669"/>
    <property type="project" value="UniProtKB-UniRule"/>
</dbReference>
<comment type="similarity">
    <text evidence="1 5">Belongs to the bacterial ribosomal protein bL33 family.</text>
</comment>
<keyword evidence="6" id="KW-0934">Plastid</keyword>
<dbReference type="GO" id="GO:0009507">
    <property type="term" value="C:chloroplast"/>
    <property type="evidence" value="ECO:0007669"/>
    <property type="project" value="UniProtKB-SubCell"/>
</dbReference>
<evidence type="ECO:0000256" key="4">
    <source>
        <dbReference type="ARBA" id="ARBA00035276"/>
    </source>
</evidence>
<dbReference type="GO" id="GO:1990904">
    <property type="term" value="C:ribonucleoprotein complex"/>
    <property type="evidence" value="ECO:0007669"/>
    <property type="project" value="UniProtKB-KW"/>
</dbReference>
<dbReference type="Pfam" id="PF00471">
    <property type="entry name" value="Ribosomal_L33"/>
    <property type="match status" value="1"/>
</dbReference>
<dbReference type="InterPro" id="IPR038584">
    <property type="entry name" value="Ribosomal_bL33_sf"/>
</dbReference>
<evidence type="ECO:0000256" key="3">
    <source>
        <dbReference type="ARBA" id="ARBA00023274"/>
    </source>
</evidence>
<dbReference type="PROSITE" id="PS00582">
    <property type="entry name" value="RIBOSOMAL_L33"/>
    <property type="match status" value="1"/>
</dbReference>
<organism evidence="6">
    <name type="scientific">Corallina officinalis</name>
    <name type="common">Coral seaweed</name>
    <dbReference type="NCBI Taxonomy" id="35170"/>
    <lineage>
        <taxon>Eukaryota</taxon>
        <taxon>Rhodophyta</taxon>
        <taxon>Florideophyceae</taxon>
        <taxon>Corallinophycidae</taxon>
        <taxon>Corallinales</taxon>
        <taxon>Corallinaceae</taxon>
        <taxon>Corallinoideae</taxon>
        <taxon>Corallina</taxon>
    </lineage>
</organism>
<dbReference type="NCBIfam" id="NF001764">
    <property type="entry name" value="PRK00504.1"/>
    <property type="match status" value="1"/>
</dbReference>
<dbReference type="InterPro" id="IPR001705">
    <property type="entry name" value="Ribosomal_bL33"/>
</dbReference>
<sequence>MKHEIIKMLILYSLINQMAKNKGSRITITLECSCRNLKNIEKRSNGIFRYTTTKNRRNTPNRIELKKFCPKCNQHQIFKEIK</sequence>
<dbReference type="EMBL" id="MT211886">
    <property type="protein sequence ID" value="QJF58782.1"/>
    <property type="molecule type" value="Genomic_DNA"/>
</dbReference>
<dbReference type="EMBL" id="MT211884">
    <property type="protein sequence ID" value="QJF58384.1"/>
    <property type="molecule type" value="Genomic_DNA"/>
</dbReference>
<evidence type="ECO:0000256" key="2">
    <source>
        <dbReference type="ARBA" id="ARBA00022980"/>
    </source>
</evidence>
<dbReference type="NCBIfam" id="TIGR01023">
    <property type="entry name" value="rpmG_bact"/>
    <property type="match status" value="1"/>
</dbReference>
<dbReference type="GO" id="GO:0003735">
    <property type="term" value="F:structural constituent of ribosome"/>
    <property type="evidence" value="ECO:0007669"/>
    <property type="project" value="InterPro"/>
</dbReference>
<evidence type="ECO:0000256" key="5">
    <source>
        <dbReference type="HAMAP-Rule" id="MF_00294"/>
    </source>
</evidence>
<keyword evidence="6" id="KW-0150">Chloroplast</keyword>
<dbReference type="NCBIfam" id="NF001860">
    <property type="entry name" value="PRK00595.1"/>
    <property type="match status" value="1"/>
</dbReference>
<reference evidence="6" key="1">
    <citation type="submission" date="2020-03" db="EMBL/GenBank/DDBJ databases">
        <title>Mitochondrial and Plastid genome variability of Corallina officinalis (Corallinales, Rhodophyta).</title>
        <authorList>
            <person name="Yesson C."/>
            <person name="Bian X."/>
            <person name="Williamson C."/>
            <person name="Briscoe A.G."/>
            <person name="Brodie J."/>
        </authorList>
    </citation>
    <scope>NUCLEOTIDE SEQUENCE</scope>
</reference>
<name>A0A6M3WB76_COROI</name>
<comment type="subcellular location">
    <subcellularLocation>
        <location evidence="5">Plastid</location>
        <location evidence="5">Chloroplast</location>
    </subcellularLocation>
</comment>
<dbReference type="PANTHER" id="PTHR43168:SF2">
    <property type="entry name" value="LARGE RIBOSOMAL SUBUNIT PROTEIN BL33C"/>
    <property type="match status" value="1"/>
</dbReference>
<gene>
    <name evidence="5 6" type="primary">rpl33</name>
</gene>
<dbReference type="InterPro" id="IPR011332">
    <property type="entry name" value="Ribosomal_zn-bd"/>
</dbReference>
<dbReference type="SUPFAM" id="SSF57829">
    <property type="entry name" value="Zn-binding ribosomal proteins"/>
    <property type="match status" value="1"/>
</dbReference>
<dbReference type="EMBL" id="MT211885">
    <property type="protein sequence ID" value="QJF58583.1"/>
    <property type="molecule type" value="Genomic_DNA"/>
</dbReference>
<evidence type="ECO:0000313" key="6">
    <source>
        <dbReference type="EMBL" id="QJF58583.1"/>
    </source>
</evidence>